<dbReference type="SUPFAM" id="SSF64182">
    <property type="entry name" value="DHH phosphoesterases"/>
    <property type="match status" value="1"/>
</dbReference>
<evidence type="ECO:0000256" key="3">
    <source>
        <dbReference type="ARBA" id="ARBA00022722"/>
    </source>
</evidence>
<dbReference type="InterPro" id="IPR051673">
    <property type="entry name" value="SSDNA_exonuclease_RecJ"/>
</dbReference>
<reference evidence="10" key="1">
    <citation type="journal article" date="2011" name="J. Bacteriol.">
        <title>Genome Sequence of Weissella thailandensis fsh4-2.</title>
        <authorList>
            <person name="Benomar N."/>
            <person name="Abriouel H."/>
            <person name="Lee H."/>
            <person name="Cho G.S."/>
            <person name="Huch M."/>
            <person name="Pulido R.P."/>
            <person name="Holzapfel W.H."/>
            <person name="Galvez A."/>
            <person name="Franz C.M."/>
        </authorList>
    </citation>
    <scope>NUCLEOTIDE SEQUENCE</scope>
    <source>
        <strain evidence="10">Fsh4-2</strain>
    </source>
</reference>
<dbReference type="Pfam" id="PF10141">
    <property type="entry name" value="ssDNA-exonuc_C"/>
    <property type="match status" value="1"/>
</dbReference>
<dbReference type="InterPro" id="IPR018779">
    <property type="entry name" value="RecJ_C"/>
</dbReference>
<organism evidence="10">
    <name type="scientific">Weissella thailandensis fsh4-2</name>
    <dbReference type="NCBI Taxonomy" id="1056112"/>
    <lineage>
        <taxon>Bacteria</taxon>
        <taxon>Bacillati</taxon>
        <taxon>Bacillota</taxon>
        <taxon>Bacilli</taxon>
        <taxon>Lactobacillales</taxon>
        <taxon>Lactobacillaceae</taxon>
        <taxon>Weissella</taxon>
    </lineage>
</organism>
<gene>
    <name evidence="10" type="ORF">WT2_00859</name>
</gene>
<dbReference type="EMBL" id="HE575156">
    <property type="protein sequence ID" value="CCC56856.1"/>
    <property type="molecule type" value="Genomic_DNA"/>
</dbReference>
<protein>
    <recommendedName>
        <fullName evidence="2">Single-stranded-DNA-specific exonuclease RecJ</fullName>
    </recommendedName>
</protein>
<evidence type="ECO:0000256" key="5">
    <source>
        <dbReference type="ARBA" id="ARBA00022839"/>
    </source>
</evidence>
<dbReference type="PANTHER" id="PTHR30255:SF2">
    <property type="entry name" value="SINGLE-STRANDED-DNA-SPECIFIC EXONUCLEASE RECJ"/>
    <property type="match status" value="1"/>
</dbReference>
<reference evidence="10" key="2">
    <citation type="submission" date="2011-07" db="EMBL/GenBank/DDBJ databases">
        <authorList>
            <person name="Franz C."/>
        </authorList>
    </citation>
    <scope>NUCLEOTIDE SEQUENCE</scope>
    <source>
        <strain evidence="10">Fsh4-2</strain>
    </source>
</reference>
<comment type="similarity">
    <text evidence="1">Belongs to the RecJ family.</text>
</comment>
<accession>G0UGH1</accession>
<feature type="domain" description="Single-stranded-DNA-specific exonuclease RecJ C-terminal" evidence="8">
    <location>
        <begin position="565"/>
        <end position="758"/>
    </location>
</feature>
<dbReference type="GO" id="GO:0006310">
    <property type="term" value="P:DNA recombination"/>
    <property type="evidence" value="ECO:0007669"/>
    <property type="project" value="InterPro"/>
</dbReference>
<dbReference type="InterPro" id="IPR041122">
    <property type="entry name" value="RecJ_OB"/>
</dbReference>
<evidence type="ECO:0000256" key="1">
    <source>
        <dbReference type="ARBA" id="ARBA00005915"/>
    </source>
</evidence>
<dbReference type="Pfam" id="PF17768">
    <property type="entry name" value="RecJ_OB"/>
    <property type="match status" value="1"/>
</dbReference>
<feature type="domain" description="DDH" evidence="6">
    <location>
        <begin position="83"/>
        <end position="227"/>
    </location>
</feature>
<keyword evidence="3" id="KW-0540">Nuclease</keyword>
<feature type="domain" description="RecJ OB" evidence="9">
    <location>
        <begin position="454"/>
        <end position="557"/>
    </location>
</feature>
<feature type="domain" description="DHHA1" evidence="7">
    <location>
        <begin position="343"/>
        <end position="436"/>
    </location>
</feature>
<evidence type="ECO:0000256" key="4">
    <source>
        <dbReference type="ARBA" id="ARBA00022801"/>
    </source>
</evidence>
<dbReference type="Pfam" id="PF02272">
    <property type="entry name" value="DHHA1"/>
    <property type="match status" value="1"/>
</dbReference>
<dbReference type="Gene3D" id="3.90.1640.30">
    <property type="match status" value="1"/>
</dbReference>
<dbReference type="GO" id="GO:0008409">
    <property type="term" value="F:5'-3' exonuclease activity"/>
    <property type="evidence" value="ECO:0007669"/>
    <property type="project" value="InterPro"/>
</dbReference>
<evidence type="ECO:0000259" key="8">
    <source>
        <dbReference type="Pfam" id="PF10141"/>
    </source>
</evidence>
<dbReference type="GO" id="GO:0006281">
    <property type="term" value="P:DNA repair"/>
    <property type="evidence" value="ECO:0007669"/>
    <property type="project" value="InterPro"/>
</dbReference>
<dbReference type="InterPro" id="IPR003156">
    <property type="entry name" value="DHHA1_dom"/>
</dbReference>
<dbReference type="NCBIfam" id="TIGR00644">
    <property type="entry name" value="recJ"/>
    <property type="match status" value="1"/>
</dbReference>
<keyword evidence="4" id="KW-0378">Hydrolase</keyword>
<evidence type="ECO:0000256" key="2">
    <source>
        <dbReference type="ARBA" id="ARBA00019841"/>
    </source>
</evidence>
<dbReference type="PANTHER" id="PTHR30255">
    <property type="entry name" value="SINGLE-STRANDED-DNA-SPECIFIC EXONUCLEASE RECJ"/>
    <property type="match status" value="1"/>
</dbReference>
<dbReference type="Gene3D" id="3.10.310.30">
    <property type="match status" value="1"/>
</dbReference>
<dbReference type="AlphaFoldDB" id="G0UGH1"/>
<evidence type="ECO:0000259" key="9">
    <source>
        <dbReference type="Pfam" id="PF17768"/>
    </source>
</evidence>
<dbReference type="GO" id="GO:0003676">
    <property type="term" value="F:nucleic acid binding"/>
    <property type="evidence" value="ECO:0007669"/>
    <property type="project" value="InterPro"/>
</dbReference>
<evidence type="ECO:0000259" key="7">
    <source>
        <dbReference type="Pfam" id="PF02272"/>
    </source>
</evidence>
<dbReference type="InterPro" id="IPR038763">
    <property type="entry name" value="DHH_sf"/>
</dbReference>
<dbReference type="InterPro" id="IPR001667">
    <property type="entry name" value="DDH_dom"/>
</dbReference>
<evidence type="ECO:0000259" key="6">
    <source>
        <dbReference type="Pfam" id="PF01368"/>
    </source>
</evidence>
<dbReference type="InterPro" id="IPR004610">
    <property type="entry name" value="RecJ"/>
</dbReference>
<name>G0UGH1_9LACO</name>
<sequence length="768" mass="84102">MINSRYQWQFPEVSNQKAIKTLSETFGITELIAKILVNRGYDTVEAANAFLRPELSGLHDPFLLHDMDKAIERLMQAIDSGQKIIVYGDYDVDGMTSTAIMTWALELMGANVDYFVPSRFSDGYGPNLANYQKLAAEGMQLLVTVDNGVSGKDEIAWLMSQGIDVIVTDHHELPDELPVATAIVHPRHPEGSYPFGGLSGAGVAFKVVSALLEEPADEVLDLAALGTVADVMSLTDENRIIVKQGLESLKLDPRPGVAALLAAAGTQLSDIDSSTIGFTIAPRLNALGRLENATTGVQLLLMDELEAAKPLADHVNALNQERQQLVTKITTAAQEQAAQLSDDPVLVVAGENWHEGVLGIVASKLVEQTGKPTIVLNVNGDEMKGSGRSVAAFDLFTALDGHRDLMTTFGGHASAAGMTVPTNNLTVLRAALRDEAAQQQLASAQKADMQIATTVTAVDFTKENFDNLQVLAPFGEGNPEPLFMLDLRGVNQVKTMSEGKHLRFIAQTDTDQLPVVAFGWGNQASALAGHFSSLQIVGTMSQNSYRGNISYQLMLRDMSARGAAILDWRTSHLTKQTFSKPVTYVFFKEKHLQQLAAYIDSSAQAMMWQDALQTSNIQTMVLVDLPDSLDQLQTLLKTSTPGRLAPMFYVQSPVYLQKVPSKQVFSTVYKFVLSFKDINLQTQFDAMVKHLKISNMTLKLILKVFLEAKFVTIDNGVLNAVPNPTPMKLTQTQTFQRFMAQRDLEQQLIYSTTAELETLLMKLSKQES</sequence>
<dbReference type="Pfam" id="PF01368">
    <property type="entry name" value="DHH"/>
    <property type="match status" value="1"/>
</dbReference>
<evidence type="ECO:0000313" key="10">
    <source>
        <dbReference type="EMBL" id="CCC56856.1"/>
    </source>
</evidence>
<keyword evidence="5" id="KW-0269">Exonuclease</keyword>
<proteinExistence type="inferred from homology"/>